<dbReference type="EMBL" id="GGEC01059557">
    <property type="protein sequence ID" value="MBX40041.1"/>
    <property type="molecule type" value="Transcribed_RNA"/>
</dbReference>
<sequence length="35" mass="4197">MNLTFSQETCPQLQHIMKYKCSGIWILLIQWVNQT</sequence>
<reference evidence="1" key="1">
    <citation type="submission" date="2018-02" db="EMBL/GenBank/DDBJ databases">
        <title>Rhizophora mucronata_Transcriptome.</title>
        <authorList>
            <person name="Meera S.P."/>
            <person name="Sreeshan A."/>
            <person name="Augustine A."/>
        </authorList>
    </citation>
    <scope>NUCLEOTIDE SEQUENCE</scope>
    <source>
        <tissue evidence="1">Leaf</tissue>
    </source>
</reference>
<evidence type="ECO:0000313" key="1">
    <source>
        <dbReference type="EMBL" id="MBX40041.1"/>
    </source>
</evidence>
<accession>A0A2P2NC40</accession>
<name>A0A2P2NC40_RHIMU</name>
<dbReference type="AlphaFoldDB" id="A0A2P2NC40"/>
<proteinExistence type="predicted"/>
<organism evidence="1">
    <name type="scientific">Rhizophora mucronata</name>
    <name type="common">Asiatic mangrove</name>
    <dbReference type="NCBI Taxonomy" id="61149"/>
    <lineage>
        <taxon>Eukaryota</taxon>
        <taxon>Viridiplantae</taxon>
        <taxon>Streptophyta</taxon>
        <taxon>Embryophyta</taxon>
        <taxon>Tracheophyta</taxon>
        <taxon>Spermatophyta</taxon>
        <taxon>Magnoliopsida</taxon>
        <taxon>eudicotyledons</taxon>
        <taxon>Gunneridae</taxon>
        <taxon>Pentapetalae</taxon>
        <taxon>rosids</taxon>
        <taxon>fabids</taxon>
        <taxon>Malpighiales</taxon>
        <taxon>Rhizophoraceae</taxon>
        <taxon>Rhizophora</taxon>
    </lineage>
</organism>
<protein>
    <submittedName>
        <fullName evidence="1">Uncharacterized protein</fullName>
    </submittedName>
</protein>